<protein>
    <recommendedName>
        <fullName evidence="3">RNase H type-1 domain-containing protein</fullName>
    </recommendedName>
</protein>
<dbReference type="InterPro" id="IPR053151">
    <property type="entry name" value="RNase_H-like"/>
</dbReference>
<proteinExistence type="predicted"/>
<dbReference type="CDD" id="cd06222">
    <property type="entry name" value="RNase_H_like"/>
    <property type="match status" value="1"/>
</dbReference>
<evidence type="ECO:0000313" key="2">
    <source>
        <dbReference type="Proteomes" id="UP000694251"/>
    </source>
</evidence>
<dbReference type="InterPro" id="IPR044730">
    <property type="entry name" value="RNase_H-like_dom_plant"/>
</dbReference>
<accession>A0A8T1YRI0</accession>
<organism evidence="1 2">
    <name type="scientific">Arabidopsis suecica</name>
    <name type="common">Swedish thale-cress</name>
    <name type="synonym">Cardaminopsis suecica</name>
    <dbReference type="NCBI Taxonomy" id="45249"/>
    <lineage>
        <taxon>Eukaryota</taxon>
        <taxon>Viridiplantae</taxon>
        <taxon>Streptophyta</taxon>
        <taxon>Embryophyta</taxon>
        <taxon>Tracheophyta</taxon>
        <taxon>Spermatophyta</taxon>
        <taxon>Magnoliopsida</taxon>
        <taxon>eudicotyledons</taxon>
        <taxon>Gunneridae</taxon>
        <taxon>Pentapetalae</taxon>
        <taxon>rosids</taxon>
        <taxon>malvids</taxon>
        <taxon>Brassicales</taxon>
        <taxon>Brassicaceae</taxon>
        <taxon>Camelineae</taxon>
        <taxon>Arabidopsis</taxon>
    </lineage>
</organism>
<gene>
    <name evidence="1" type="ORF">ISN44_As12g040050</name>
</gene>
<dbReference type="PANTHER" id="PTHR47723:SF19">
    <property type="entry name" value="POLYNUCLEOTIDYL TRANSFERASE, RIBONUCLEASE H-LIKE SUPERFAMILY PROTEIN"/>
    <property type="match status" value="1"/>
</dbReference>
<dbReference type="AlphaFoldDB" id="A0A8T1YRI0"/>
<evidence type="ECO:0008006" key="3">
    <source>
        <dbReference type="Google" id="ProtNLM"/>
    </source>
</evidence>
<evidence type="ECO:0000313" key="1">
    <source>
        <dbReference type="EMBL" id="KAG7548857.1"/>
    </source>
</evidence>
<reference evidence="1 2" key="1">
    <citation type="submission" date="2020-12" db="EMBL/GenBank/DDBJ databases">
        <title>Concerted genomic and epigenomic changes stabilize Arabidopsis allopolyploids.</title>
        <authorList>
            <person name="Chen Z."/>
        </authorList>
    </citation>
    <scope>NUCLEOTIDE SEQUENCE [LARGE SCALE GENOMIC DNA]</scope>
    <source>
        <strain evidence="1">As9502</strain>
        <tissue evidence="1">Leaf</tissue>
    </source>
</reference>
<comment type="caution">
    <text evidence="1">The sequence shown here is derived from an EMBL/GenBank/DDBJ whole genome shotgun (WGS) entry which is preliminary data.</text>
</comment>
<dbReference type="OrthoDB" id="1937258at2759"/>
<keyword evidence="2" id="KW-1185">Reference proteome</keyword>
<dbReference type="Proteomes" id="UP000694251">
    <property type="component" value="Chromosome 12"/>
</dbReference>
<dbReference type="PANTHER" id="PTHR47723">
    <property type="entry name" value="OS05G0353850 PROTEIN"/>
    <property type="match status" value="1"/>
</dbReference>
<dbReference type="EMBL" id="JAEFBJ010000012">
    <property type="protein sequence ID" value="KAG7548857.1"/>
    <property type="molecule type" value="Genomic_DNA"/>
</dbReference>
<name>A0A8T1YRI0_ARASU</name>
<sequence>MYGIWERLVPPRWRQSFFSKSLLEWFFVNLGENGDVEGRQWSTLFAMVTWWGWKWCCGNVFGTNGKCRDRVKFLKDLAEEVTKAYLATEDGNRQMGRVERLIAWTPPREGWLKLNTDGESKGNPGLASAGGVLRDAEGRWCGGFCGKPWDLFSPVSGAMGSLLWFVHGMGISGDTSGA</sequence>